<evidence type="ECO:0000313" key="3">
    <source>
        <dbReference type="Proteomes" id="UP000187181"/>
    </source>
</evidence>
<protein>
    <submittedName>
        <fullName evidence="2">DNA-binding transcriptional regulator, MarR family</fullName>
    </submittedName>
</protein>
<dbReference type="PANTHER" id="PTHR33164">
    <property type="entry name" value="TRANSCRIPTIONAL REGULATOR, MARR FAMILY"/>
    <property type="match status" value="1"/>
</dbReference>
<gene>
    <name evidence="2" type="ORF">SAMN05444128_3189</name>
</gene>
<sequence>MKLEDELKMPKFRSPFQKASLNLMFTGEWMMARVDGLLKPYDISSQQFNVLRILRGQHGKPLNLFTIQERMLNRMSNATRLVEKLRLKGLVTRELCEQNRRKVEIAITKKGIELLDSLDPLMKQLEEDTFKSLTEAEAQHLSDILDQVRD</sequence>
<dbReference type="STRING" id="1317125.SAMN05444128_3189"/>
<dbReference type="EMBL" id="FTPP01000003">
    <property type="protein sequence ID" value="SIT93756.1"/>
    <property type="molecule type" value="Genomic_DNA"/>
</dbReference>
<dbReference type="RefSeq" id="WP_076670864.1">
    <property type="nucleotide sequence ID" value="NZ_FTPP01000003.1"/>
</dbReference>
<dbReference type="AlphaFoldDB" id="A0A1R3XPA0"/>
<dbReference type="Pfam" id="PF01047">
    <property type="entry name" value="MarR"/>
    <property type="match status" value="1"/>
</dbReference>
<dbReference type="Gene3D" id="1.10.10.10">
    <property type="entry name" value="Winged helix-like DNA-binding domain superfamily/Winged helix DNA-binding domain"/>
    <property type="match status" value="1"/>
</dbReference>
<dbReference type="OrthoDB" id="763883at2"/>
<dbReference type="InterPro" id="IPR000835">
    <property type="entry name" value="HTH_MarR-typ"/>
</dbReference>
<dbReference type="GO" id="GO:0003677">
    <property type="term" value="F:DNA binding"/>
    <property type="evidence" value="ECO:0007669"/>
    <property type="project" value="UniProtKB-KW"/>
</dbReference>
<accession>A0A1R3XPA0</accession>
<dbReference type="GO" id="GO:0003700">
    <property type="term" value="F:DNA-binding transcription factor activity"/>
    <property type="evidence" value="ECO:0007669"/>
    <property type="project" value="InterPro"/>
</dbReference>
<dbReference type="PANTHER" id="PTHR33164:SF101">
    <property type="entry name" value="TRANSCRIPTIONAL REPRESSOR MPRA"/>
    <property type="match status" value="1"/>
</dbReference>
<dbReference type="SMART" id="SM00347">
    <property type="entry name" value="HTH_MARR"/>
    <property type="match status" value="1"/>
</dbReference>
<evidence type="ECO:0000313" key="2">
    <source>
        <dbReference type="EMBL" id="SIT93756.1"/>
    </source>
</evidence>
<organism evidence="2 3">
    <name type="scientific">Pontibacter indicus</name>
    <dbReference type="NCBI Taxonomy" id="1317125"/>
    <lineage>
        <taxon>Bacteria</taxon>
        <taxon>Pseudomonadati</taxon>
        <taxon>Bacteroidota</taxon>
        <taxon>Cytophagia</taxon>
        <taxon>Cytophagales</taxon>
        <taxon>Hymenobacteraceae</taxon>
        <taxon>Pontibacter</taxon>
    </lineage>
</organism>
<dbReference type="GO" id="GO:0006950">
    <property type="term" value="P:response to stress"/>
    <property type="evidence" value="ECO:0007669"/>
    <property type="project" value="TreeGrafter"/>
</dbReference>
<keyword evidence="2" id="KW-0238">DNA-binding</keyword>
<dbReference type="InterPro" id="IPR036388">
    <property type="entry name" value="WH-like_DNA-bd_sf"/>
</dbReference>
<dbReference type="SUPFAM" id="SSF46785">
    <property type="entry name" value="Winged helix' DNA-binding domain"/>
    <property type="match status" value="1"/>
</dbReference>
<keyword evidence="3" id="KW-1185">Reference proteome</keyword>
<reference evidence="3" key="1">
    <citation type="submission" date="2017-01" db="EMBL/GenBank/DDBJ databases">
        <authorList>
            <person name="Varghese N."/>
            <person name="Submissions S."/>
        </authorList>
    </citation>
    <scope>NUCLEOTIDE SEQUENCE [LARGE SCALE GENOMIC DNA]</scope>
    <source>
        <strain evidence="3">LP100</strain>
    </source>
</reference>
<name>A0A1R3XPA0_9BACT</name>
<proteinExistence type="predicted"/>
<evidence type="ECO:0000259" key="1">
    <source>
        <dbReference type="PROSITE" id="PS50995"/>
    </source>
</evidence>
<dbReference type="Proteomes" id="UP000187181">
    <property type="component" value="Unassembled WGS sequence"/>
</dbReference>
<dbReference type="InterPro" id="IPR039422">
    <property type="entry name" value="MarR/SlyA-like"/>
</dbReference>
<feature type="domain" description="HTH marR-type" evidence="1">
    <location>
        <begin position="1"/>
        <end position="150"/>
    </location>
</feature>
<dbReference type="PRINTS" id="PR00598">
    <property type="entry name" value="HTHMARR"/>
</dbReference>
<dbReference type="InterPro" id="IPR036390">
    <property type="entry name" value="WH_DNA-bd_sf"/>
</dbReference>
<dbReference type="PROSITE" id="PS50995">
    <property type="entry name" value="HTH_MARR_2"/>
    <property type="match status" value="1"/>
</dbReference>